<comment type="similarity">
    <text evidence="2">Belongs to the fatty acid desaturase type 1 family.</text>
</comment>
<keyword evidence="5" id="KW-0560">Oxidoreductase</keyword>
<keyword evidence="6" id="KW-0443">Lipid metabolism</keyword>
<evidence type="ECO:0000256" key="7">
    <source>
        <dbReference type="ARBA" id="ARBA00023136"/>
    </source>
</evidence>
<accession>J9DK55</accession>
<name>J9DK55_WUCBA</name>
<keyword evidence="4" id="KW-1133">Transmembrane helix</keyword>
<evidence type="ECO:0000256" key="1">
    <source>
        <dbReference type="ARBA" id="ARBA00004141"/>
    </source>
</evidence>
<comment type="subcellular location">
    <subcellularLocation>
        <location evidence="1">Membrane</location>
        <topology evidence="1">Multi-pass membrane protein</topology>
    </subcellularLocation>
</comment>
<evidence type="ECO:0008006" key="10">
    <source>
        <dbReference type="Google" id="ProtNLM"/>
    </source>
</evidence>
<sequence length="58" mass="6535">SHYWNDLISYIVGNLLQGFSSGGWKEQHNMHHAATNVIGRDGDIDLLPFWAIVPSDLQ</sequence>
<protein>
    <recommendedName>
        <fullName evidence="10">Fatty acid desaturase domain-containing protein</fullName>
    </recommendedName>
</protein>
<evidence type="ECO:0000256" key="5">
    <source>
        <dbReference type="ARBA" id="ARBA00023002"/>
    </source>
</evidence>
<dbReference type="PANTHER" id="PTHR19353:SF88">
    <property type="entry name" value="DELTA(5) FATTY ACID DESATURASE FAT-4"/>
    <property type="match status" value="1"/>
</dbReference>
<keyword evidence="7" id="KW-0472">Membrane</keyword>
<evidence type="ECO:0000313" key="8">
    <source>
        <dbReference type="EMBL" id="EJW69836.1"/>
    </source>
</evidence>
<feature type="non-terminal residue" evidence="8">
    <location>
        <position position="1"/>
    </location>
</feature>
<organism evidence="8 9">
    <name type="scientific">Wuchereria bancrofti</name>
    <dbReference type="NCBI Taxonomy" id="6293"/>
    <lineage>
        <taxon>Eukaryota</taxon>
        <taxon>Metazoa</taxon>
        <taxon>Ecdysozoa</taxon>
        <taxon>Nematoda</taxon>
        <taxon>Chromadorea</taxon>
        <taxon>Rhabditida</taxon>
        <taxon>Spirurina</taxon>
        <taxon>Spiruromorpha</taxon>
        <taxon>Filarioidea</taxon>
        <taxon>Onchocercidae</taxon>
        <taxon>Wuchereria</taxon>
    </lineage>
</organism>
<evidence type="ECO:0000313" key="9">
    <source>
        <dbReference type="Proteomes" id="UP000004810"/>
    </source>
</evidence>
<reference evidence="9" key="1">
    <citation type="submission" date="2012-08" db="EMBL/GenBank/DDBJ databases">
        <title>The Genome Sequence of Wuchereria bancrofti.</title>
        <authorList>
            <person name="Nutman T.B."/>
            <person name="Fink D.L."/>
            <person name="Russ C."/>
            <person name="Young S."/>
            <person name="Zeng Q."/>
            <person name="Koehrsen M."/>
            <person name="Alvarado L."/>
            <person name="Berlin A."/>
            <person name="Chapman S.B."/>
            <person name="Chen Z."/>
            <person name="Freedman E."/>
            <person name="Gellesch M."/>
            <person name="Goldberg J."/>
            <person name="Griggs A."/>
            <person name="Gujja S."/>
            <person name="Heilman E.R."/>
            <person name="Heiman D."/>
            <person name="Hepburn T."/>
            <person name="Howarth C."/>
            <person name="Jen D."/>
            <person name="Larson L."/>
            <person name="Lewis B."/>
            <person name="Mehta T."/>
            <person name="Park D."/>
            <person name="Pearson M."/>
            <person name="Roberts A."/>
            <person name="Saif S."/>
            <person name="Shea T."/>
            <person name="Shenoy N."/>
            <person name="Sisk P."/>
            <person name="Stolte C."/>
            <person name="Sykes S."/>
            <person name="Walk T."/>
            <person name="White J."/>
            <person name="Yandava C."/>
            <person name="Haas B."/>
            <person name="Henn M.R."/>
            <person name="Nusbaum C."/>
            <person name="Birren B."/>
        </authorList>
    </citation>
    <scope>NUCLEOTIDE SEQUENCE [LARGE SCALE GENOMIC DNA]</scope>
    <source>
        <strain evidence="9">NA</strain>
    </source>
</reference>
<proteinExistence type="inferred from homology"/>
<dbReference type="GO" id="GO:0016020">
    <property type="term" value="C:membrane"/>
    <property type="evidence" value="ECO:0007669"/>
    <property type="project" value="UniProtKB-SubCell"/>
</dbReference>
<evidence type="ECO:0000256" key="4">
    <source>
        <dbReference type="ARBA" id="ARBA00022989"/>
    </source>
</evidence>
<dbReference type="EMBL" id="ADBV01025361">
    <property type="protein sequence ID" value="EJW69836.1"/>
    <property type="molecule type" value="Genomic_DNA"/>
</dbReference>
<evidence type="ECO:0000256" key="2">
    <source>
        <dbReference type="ARBA" id="ARBA00009295"/>
    </source>
</evidence>
<dbReference type="Proteomes" id="UP000004810">
    <property type="component" value="Unassembled WGS sequence"/>
</dbReference>
<gene>
    <name evidence="8" type="ORF">WUBG_19259</name>
</gene>
<dbReference type="PANTHER" id="PTHR19353">
    <property type="entry name" value="FATTY ACID DESATURASE 2"/>
    <property type="match status" value="1"/>
</dbReference>
<dbReference type="GO" id="GO:0016717">
    <property type="term" value="F:oxidoreductase activity, acting on paired donors, with oxidation of a pair of donors resulting in the reduction of molecular oxygen to two molecules of water"/>
    <property type="evidence" value="ECO:0007669"/>
    <property type="project" value="TreeGrafter"/>
</dbReference>
<feature type="non-terminal residue" evidence="8">
    <location>
        <position position="58"/>
    </location>
</feature>
<dbReference type="GO" id="GO:0006629">
    <property type="term" value="P:lipid metabolic process"/>
    <property type="evidence" value="ECO:0007669"/>
    <property type="project" value="UniProtKB-KW"/>
</dbReference>
<evidence type="ECO:0000256" key="6">
    <source>
        <dbReference type="ARBA" id="ARBA00023098"/>
    </source>
</evidence>
<comment type="caution">
    <text evidence="8">The sequence shown here is derived from an EMBL/GenBank/DDBJ whole genome shotgun (WGS) entry which is preliminary data.</text>
</comment>
<evidence type="ECO:0000256" key="3">
    <source>
        <dbReference type="ARBA" id="ARBA00022692"/>
    </source>
</evidence>
<keyword evidence="3" id="KW-0812">Transmembrane</keyword>
<dbReference type="InterPro" id="IPR012171">
    <property type="entry name" value="Fatty_acid_desaturase"/>
</dbReference>
<dbReference type="AlphaFoldDB" id="J9DK55"/>